<proteinExistence type="predicted"/>
<reference evidence="2" key="1">
    <citation type="journal article" date="2017" name="Mycologia">
        <title>Fusarium algeriense, sp. nov., a novel toxigenic crown rot pathogen of durum wheat from Algeria is nested in the Fusarium burgessii species complex.</title>
        <authorList>
            <person name="Laraba I."/>
            <person name="Keddad A."/>
            <person name="Boureghda H."/>
            <person name="Abdallah N."/>
            <person name="Vaughan M.M."/>
            <person name="Proctor R.H."/>
            <person name="Busman M."/>
            <person name="O'Donnell K."/>
        </authorList>
    </citation>
    <scope>NUCLEOTIDE SEQUENCE</scope>
    <source>
        <strain evidence="2">NRRL 25174</strain>
    </source>
</reference>
<dbReference type="EMBL" id="PVQB02000174">
    <property type="protein sequence ID" value="KAF4341798.1"/>
    <property type="molecule type" value="Genomic_DNA"/>
</dbReference>
<feature type="coiled-coil region" evidence="1">
    <location>
        <begin position="445"/>
        <end position="472"/>
    </location>
</feature>
<dbReference type="AlphaFoldDB" id="A0A9P5ANJ0"/>
<dbReference type="Gene3D" id="3.40.50.300">
    <property type="entry name" value="P-loop containing nucleotide triphosphate hydrolases"/>
    <property type="match status" value="1"/>
</dbReference>
<gene>
    <name evidence="2" type="ORF">FBEOM_4255</name>
</gene>
<accession>A0A9P5ANJ0</accession>
<sequence>MMRKNVIVIGMTQNGKSSFVQQILAYANESEMARKVAIGQGNIAETQTCSQYIVDVPLKTHKLRQIEGPEDMSETNGTHVTPLLDFDLDDVDEFKFAHDIEDSGEVLPLRLIDTPGLSDSGNTKASNSGLRVIDERHKLRILLTLQEVQQVHSICIVVRRDTNYGGDFQDLVKRMVSLLSFSVRSTAWNLQYHIIHTNIDIEDRASDICRERQHEFDKFGPAGAIHHFVDNTPDADFPLDVYFANHSLSLLFKALATTTPVNFSALHYAKSSEHVCNDRALANAVQRAKDHLTKEIQDSRERIAALKRDVTRCKSSAALNSKRVDEYKVKIKELDCDTHSEIDGGREEGWTETNMAGGGARLFSFTTTVPIGLVQKSHDGDGDWEGEIKTANTYQITLQPHWFHRAYGKVVLFAKKKDKHKARIESLNSQMTPLEKRWQQNLQEATEAASKISRLETQISDKERAIEALCHDSLLITKSGRSIPLSSHQKLVKYFTVDSPIAVATGYQLNAKVPWNMSSLNKLQKDNLKAIMDTEIMTANSEISNRKSSLIVLSIKLSIARGVKDVMAQLKDPPLGAAKLQSAMILLNMWKTMSENAGVAGLSELVSKMDGLNTDRGSWLLPTNLPENEELMQQIQEFSENVEALEQDLLKMNNSTFKALQQAIWVHEAAKVARNYLNPDDGLPVGAFVTLSRAAAKGLDEPYLTVFSELQDVIELEGIALDD</sequence>
<dbReference type="Proteomes" id="UP000730481">
    <property type="component" value="Unassembled WGS sequence"/>
</dbReference>
<dbReference type="OrthoDB" id="8954335at2759"/>
<evidence type="ECO:0000256" key="1">
    <source>
        <dbReference type="SAM" id="Coils"/>
    </source>
</evidence>
<feature type="coiled-coil region" evidence="1">
    <location>
        <begin position="282"/>
        <end position="309"/>
    </location>
</feature>
<name>A0A9P5ANJ0_9HYPO</name>
<keyword evidence="3" id="KW-1185">Reference proteome</keyword>
<dbReference type="InterPro" id="IPR027417">
    <property type="entry name" value="P-loop_NTPase"/>
</dbReference>
<protein>
    <recommendedName>
        <fullName evidence="4">G domain-containing protein</fullName>
    </recommendedName>
</protein>
<keyword evidence="1" id="KW-0175">Coiled coil</keyword>
<evidence type="ECO:0000313" key="2">
    <source>
        <dbReference type="EMBL" id="KAF4341798.1"/>
    </source>
</evidence>
<feature type="coiled-coil region" evidence="1">
    <location>
        <begin position="628"/>
        <end position="655"/>
    </location>
</feature>
<reference evidence="2" key="2">
    <citation type="submission" date="2020-02" db="EMBL/GenBank/DDBJ databases">
        <title>Identification and distribution of gene clusters putatively required for synthesis of sphingolipid metabolism inhibitors in phylogenetically diverse species of the filamentous fungus Fusarium.</title>
        <authorList>
            <person name="Kim H.-S."/>
            <person name="Busman M."/>
            <person name="Brown D.W."/>
            <person name="Divon H."/>
            <person name="Uhlig S."/>
            <person name="Proctor R.H."/>
        </authorList>
    </citation>
    <scope>NUCLEOTIDE SEQUENCE</scope>
    <source>
        <strain evidence="2">NRRL 25174</strain>
    </source>
</reference>
<evidence type="ECO:0008006" key="4">
    <source>
        <dbReference type="Google" id="ProtNLM"/>
    </source>
</evidence>
<dbReference type="SUPFAM" id="SSF52540">
    <property type="entry name" value="P-loop containing nucleoside triphosphate hydrolases"/>
    <property type="match status" value="1"/>
</dbReference>
<organism evidence="2 3">
    <name type="scientific">Fusarium beomiforme</name>
    <dbReference type="NCBI Taxonomy" id="44412"/>
    <lineage>
        <taxon>Eukaryota</taxon>
        <taxon>Fungi</taxon>
        <taxon>Dikarya</taxon>
        <taxon>Ascomycota</taxon>
        <taxon>Pezizomycotina</taxon>
        <taxon>Sordariomycetes</taxon>
        <taxon>Hypocreomycetidae</taxon>
        <taxon>Hypocreales</taxon>
        <taxon>Nectriaceae</taxon>
        <taxon>Fusarium</taxon>
        <taxon>Fusarium burgessii species complex</taxon>
    </lineage>
</organism>
<comment type="caution">
    <text evidence="2">The sequence shown here is derived from an EMBL/GenBank/DDBJ whole genome shotgun (WGS) entry which is preliminary data.</text>
</comment>
<evidence type="ECO:0000313" key="3">
    <source>
        <dbReference type="Proteomes" id="UP000730481"/>
    </source>
</evidence>